<dbReference type="Gene3D" id="3.30.200.20">
    <property type="entry name" value="Phosphorylase Kinase, domain 1"/>
    <property type="match status" value="1"/>
</dbReference>
<proteinExistence type="predicted"/>
<evidence type="ECO:0000256" key="1">
    <source>
        <dbReference type="ARBA" id="ARBA00004167"/>
    </source>
</evidence>
<dbReference type="PROSITE" id="PS00108">
    <property type="entry name" value="PROTEIN_KINASE_ST"/>
    <property type="match status" value="1"/>
</dbReference>
<dbReference type="GO" id="GO:0005886">
    <property type="term" value="C:plasma membrane"/>
    <property type="evidence" value="ECO:0007669"/>
    <property type="project" value="TreeGrafter"/>
</dbReference>
<keyword evidence="14" id="KW-0325">Glycoprotein</keyword>
<evidence type="ECO:0000256" key="13">
    <source>
        <dbReference type="ARBA" id="ARBA00023170"/>
    </source>
</evidence>
<dbReference type="InterPro" id="IPR000719">
    <property type="entry name" value="Prot_kinase_dom"/>
</dbReference>
<dbReference type="SUPFAM" id="SSF56112">
    <property type="entry name" value="Protein kinase-like (PK-like)"/>
    <property type="match status" value="1"/>
</dbReference>
<dbReference type="SMART" id="SM00220">
    <property type="entry name" value="S_TKc"/>
    <property type="match status" value="1"/>
</dbReference>
<keyword evidence="4" id="KW-0808">Transferase</keyword>
<dbReference type="InterPro" id="IPR002902">
    <property type="entry name" value="GNK2"/>
</dbReference>
<evidence type="ECO:0000256" key="2">
    <source>
        <dbReference type="ARBA" id="ARBA00022527"/>
    </source>
</evidence>
<dbReference type="GO" id="GO:0009737">
    <property type="term" value="P:response to abscisic acid"/>
    <property type="evidence" value="ECO:0007669"/>
    <property type="project" value="UniProtKB-ARBA"/>
</dbReference>
<dbReference type="EMBL" id="KF184680">
    <property type="protein sequence ID" value="AGT15892.1"/>
    <property type="molecule type" value="Genomic_DNA"/>
</dbReference>
<dbReference type="InterPro" id="IPR008271">
    <property type="entry name" value="Ser/Thr_kinase_AS"/>
</dbReference>
<dbReference type="PROSITE" id="PS50011">
    <property type="entry name" value="PROTEIN_KINASE_DOM"/>
    <property type="match status" value="1"/>
</dbReference>
<dbReference type="PROSITE" id="PS51473">
    <property type="entry name" value="GNK2"/>
    <property type="match status" value="2"/>
</dbReference>
<keyword evidence="11 15" id="KW-1133">Transmembrane helix</keyword>
<dbReference type="InterPro" id="IPR011009">
    <property type="entry name" value="Kinase-like_dom_sf"/>
</dbReference>
<evidence type="ECO:0000259" key="18">
    <source>
        <dbReference type="PROSITE" id="PS51473"/>
    </source>
</evidence>
<dbReference type="InterPro" id="IPR038408">
    <property type="entry name" value="GNK2_sf"/>
</dbReference>
<evidence type="ECO:0000259" key="17">
    <source>
        <dbReference type="PROSITE" id="PS50011"/>
    </source>
</evidence>
<evidence type="ECO:0000256" key="4">
    <source>
        <dbReference type="ARBA" id="ARBA00022679"/>
    </source>
</evidence>
<evidence type="ECO:0000256" key="15">
    <source>
        <dbReference type="SAM" id="Phobius"/>
    </source>
</evidence>
<dbReference type="GO" id="GO:0004674">
    <property type="term" value="F:protein serine/threonine kinase activity"/>
    <property type="evidence" value="ECO:0007669"/>
    <property type="project" value="UniProtKB-KW"/>
</dbReference>
<name>A0A059PYR3_9POAL</name>
<dbReference type="Pfam" id="PF07714">
    <property type="entry name" value="PK_Tyr_Ser-Thr"/>
    <property type="match status" value="1"/>
</dbReference>
<evidence type="ECO:0000313" key="19">
    <source>
        <dbReference type="EMBL" id="AGT15892.1"/>
    </source>
</evidence>
<dbReference type="CDD" id="cd23509">
    <property type="entry name" value="Gnk2-like"/>
    <property type="match status" value="2"/>
</dbReference>
<evidence type="ECO:0000256" key="11">
    <source>
        <dbReference type="ARBA" id="ARBA00022989"/>
    </source>
</evidence>
<feature type="transmembrane region" description="Helical" evidence="15">
    <location>
        <begin position="281"/>
        <end position="303"/>
    </location>
</feature>
<evidence type="ECO:0000256" key="14">
    <source>
        <dbReference type="ARBA" id="ARBA00023180"/>
    </source>
</evidence>
<evidence type="ECO:0000256" key="9">
    <source>
        <dbReference type="ARBA" id="ARBA00022777"/>
    </source>
</evidence>
<keyword evidence="7" id="KW-0677">Repeat</keyword>
<keyword evidence="9" id="KW-0418">Kinase</keyword>
<dbReference type="InterPro" id="IPR001245">
    <property type="entry name" value="Ser-Thr/Tyr_kinase_cat_dom"/>
</dbReference>
<evidence type="ECO:0000256" key="7">
    <source>
        <dbReference type="ARBA" id="ARBA00022737"/>
    </source>
</evidence>
<evidence type="ECO:0000256" key="12">
    <source>
        <dbReference type="ARBA" id="ARBA00023136"/>
    </source>
</evidence>
<feature type="domain" description="Protein kinase" evidence="17">
    <location>
        <begin position="346"/>
        <end position="597"/>
    </location>
</feature>
<dbReference type="GO" id="GO:0005524">
    <property type="term" value="F:ATP binding"/>
    <property type="evidence" value="ECO:0007669"/>
    <property type="project" value="UniProtKB-KW"/>
</dbReference>
<accession>A0A059PYR3</accession>
<evidence type="ECO:0000256" key="10">
    <source>
        <dbReference type="ARBA" id="ARBA00022840"/>
    </source>
</evidence>
<dbReference type="AlphaFoldDB" id="A0A059PYR3"/>
<keyword evidence="10" id="KW-0067">ATP-binding</keyword>
<dbReference type="PANTHER" id="PTHR27002">
    <property type="entry name" value="RECEPTOR-LIKE SERINE/THREONINE-PROTEIN KINASE SD1-8"/>
    <property type="match status" value="1"/>
</dbReference>
<gene>
    <name evidence="19" type="ORF">SHCRBa_258_I03_R_20</name>
</gene>
<evidence type="ECO:0000256" key="16">
    <source>
        <dbReference type="SAM" id="SignalP"/>
    </source>
</evidence>
<evidence type="ECO:0000256" key="6">
    <source>
        <dbReference type="ARBA" id="ARBA00022729"/>
    </source>
</evidence>
<keyword evidence="3" id="KW-0597">Phosphoprotein</keyword>
<feature type="chain" id="PRO_5001578561" evidence="16">
    <location>
        <begin position="21"/>
        <end position="681"/>
    </location>
</feature>
<keyword evidence="13" id="KW-0675">Receptor</keyword>
<dbReference type="Gene3D" id="1.10.510.10">
    <property type="entry name" value="Transferase(Phosphotransferase) domain 1"/>
    <property type="match status" value="1"/>
</dbReference>
<sequence>MHGLLPILLCSSLLATTANADNPTAESCPSDTNYTRGSAFQANLDALLSSLPATAAAASTGFATNTTGTSPDQAAYGLAQCRADVIDTSGCGTCLDGTAQDVAAGKCAGQKKAVLVYDNCLLRLSDERFFGTVDMSVVIYLVNTQNATQPEQFTPLLGSLMSNLTNKAYQSPRMFAVGSAAVTPFVNIYGMAQCTRDLTADDCNRCLVNAVSSIPSCCSGKKGGQLIYASCSIRFEVEPFYNIQAAEAAMSPSPAPGGGLVNGSDHSGAGSNGSNHTVRTALLVSIPVAVSLLVLLLVVACLCNRNRKPHKHVQIASIRREDDEDMRSSQSLLYDLSTLRAATDNFSEENKLGEGGFGPVYKGTLQNGQEIAVKRLSATSQQGQVEMKNEVFLLAKLQHRNLVRLLGCCIEEHERLLVYEFLTNNSLDKILFDPARQHELGWGLRHKIIEGISRGLLYLHEDSRLTIIHRDLKASNILLDADMNPKISDFGLAKLFSIDSSVRYTSRIAGTYGYMAPEYALHGIFSAKSDVFSYGVLVLEIVTGRRNTYTLASGPSEDLLTYVWRQWSRGSVQPLLEGCPDERRRPQEMLRCIHVGLLCVQEDPHLRPSMASVVVMLNSRSITLPAPAAPAFVMPGRGITVTADGVLVTGTDDRQGERVVAAGRGESMSTNEASLTDLEPR</sequence>
<organism evidence="19">
    <name type="scientific">Saccharum hybrid cultivar R570</name>
    <dbReference type="NCBI Taxonomy" id="131158"/>
    <lineage>
        <taxon>Eukaryota</taxon>
        <taxon>Viridiplantae</taxon>
        <taxon>Streptophyta</taxon>
        <taxon>Embryophyta</taxon>
        <taxon>Tracheophyta</taxon>
        <taxon>Spermatophyta</taxon>
        <taxon>Magnoliopsida</taxon>
        <taxon>Liliopsida</taxon>
        <taxon>Poales</taxon>
        <taxon>Poaceae</taxon>
        <taxon>PACMAD clade</taxon>
        <taxon>Panicoideae</taxon>
        <taxon>Andropogonodae</taxon>
        <taxon>Andropogoneae</taxon>
        <taxon>Saccharinae</taxon>
        <taxon>Saccharum</taxon>
        <taxon>Saccharum officinarum species complex</taxon>
    </lineage>
</organism>
<dbReference type="Gene3D" id="3.30.430.20">
    <property type="entry name" value="Gnk2 domain, C-X8-C-X2-C motif"/>
    <property type="match status" value="2"/>
</dbReference>
<keyword evidence="5 15" id="KW-0812">Transmembrane</keyword>
<feature type="domain" description="Gnk2-homologous" evidence="18">
    <location>
        <begin position="135"/>
        <end position="240"/>
    </location>
</feature>
<keyword evidence="2" id="KW-0723">Serine/threonine-protein kinase</keyword>
<reference evidence="19" key="1">
    <citation type="submission" date="2013-05" db="EMBL/GenBank/DDBJ databases">
        <title>Building the sugarcane genome for biotechnology and identifying evolutionary trends.</title>
        <authorList>
            <person name="De Setta N."/>
            <person name="Monteiro-Vitorello C.B."/>
            <person name="Metcalfe C.J."/>
            <person name="Cruz G.M.Q."/>
            <person name="Del Bem L.E."/>
            <person name="Vicentini R."/>
            <person name="Nogueira F.T.S."/>
            <person name="Campos R.A."/>
            <person name="Nunes S.L."/>
            <person name="Turrini P.C.G."/>
            <person name="Vieira A.P."/>
            <person name="Cruz E.A.O."/>
            <person name="Correa T.C.S."/>
            <person name="Hotta C.T."/>
            <person name="de Mello-Varani A."/>
            <person name="Vautrin S."/>
            <person name="Trindade A.S."/>
            <person name="Vilela M.M."/>
            <person name="Horta C.L."/>
            <person name="Sato P.M."/>
            <person name="de Andrade R.F."/>
            <person name="Nishiyama M.Y."/>
            <person name="Cardoso-Silva C.B."/>
            <person name="Scortecci K.C."/>
            <person name="Garcia A.A.F."/>
            <person name="Carneiro M.S."/>
            <person name="Kim C."/>
            <person name="Paterson A.H."/>
            <person name="Berges H."/>
            <person name="D'Hont A."/>
            <person name="de-Souza A.P."/>
            <person name="Souza G.M."/>
            <person name="Vincentz M."/>
            <person name="Kitajima J.P."/>
            <person name="Van Sluys M.-A."/>
        </authorList>
    </citation>
    <scope>NUCLEOTIDE SEQUENCE</scope>
</reference>
<feature type="domain" description="Gnk2-homologous" evidence="18">
    <location>
        <begin position="22"/>
        <end position="129"/>
    </location>
</feature>
<keyword evidence="8" id="KW-0547">Nucleotide-binding</keyword>
<dbReference type="FunFam" id="3.30.430.20:FF:000002">
    <property type="entry name" value="Cysteine-rich receptor-like protein kinase 10"/>
    <property type="match status" value="1"/>
</dbReference>
<keyword evidence="6 16" id="KW-0732">Signal</keyword>
<comment type="subcellular location">
    <subcellularLocation>
        <location evidence="1">Membrane</location>
        <topology evidence="1">Single-pass membrane protein</topology>
    </subcellularLocation>
</comment>
<dbReference type="CDD" id="cd14066">
    <property type="entry name" value="STKc_IRAK"/>
    <property type="match status" value="1"/>
</dbReference>
<evidence type="ECO:0000256" key="3">
    <source>
        <dbReference type="ARBA" id="ARBA00022553"/>
    </source>
</evidence>
<evidence type="ECO:0000256" key="5">
    <source>
        <dbReference type="ARBA" id="ARBA00022692"/>
    </source>
</evidence>
<protein>
    <submittedName>
        <fullName evidence="19">Uncharacterized protein</fullName>
    </submittedName>
</protein>
<dbReference type="PANTHER" id="PTHR27002:SF1050">
    <property type="entry name" value="CYSTEINE-RICH RECEPTOR-LIKE PROTEIN KINASE 5"/>
    <property type="match status" value="1"/>
</dbReference>
<evidence type="ECO:0000256" key="8">
    <source>
        <dbReference type="ARBA" id="ARBA00022741"/>
    </source>
</evidence>
<dbReference type="FunFam" id="3.30.200.20:FF:000142">
    <property type="entry name" value="Cysteine-rich receptor-like protein kinase 10"/>
    <property type="match status" value="1"/>
</dbReference>
<dbReference type="Pfam" id="PF01657">
    <property type="entry name" value="Stress-antifung"/>
    <property type="match status" value="2"/>
</dbReference>
<dbReference type="FunFam" id="1.10.510.10:FF:000343">
    <property type="entry name" value="Cysteine-rich receptor-like protein kinase 28"/>
    <property type="match status" value="1"/>
</dbReference>
<feature type="signal peptide" evidence="16">
    <location>
        <begin position="1"/>
        <end position="20"/>
    </location>
</feature>
<keyword evidence="12 15" id="KW-0472">Membrane</keyword>